<dbReference type="KEGG" id="abri:DFR85_01685"/>
<protein>
    <submittedName>
        <fullName evidence="2">Uncharacterized protein</fullName>
    </submittedName>
</protein>
<dbReference type="EMBL" id="CP029289">
    <property type="protein sequence ID" value="AWR93513.1"/>
    <property type="molecule type" value="Genomic_DNA"/>
</dbReference>
<feature type="transmembrane region" description="Helical" evidence="1">
    <location>
        <begin position="94"/>
        <end position="111"/>
    </location>
</feature>
<keyword evidence="1" id="KW-1133">Transmembrane helix</keyword>
<dbReference type="Proteomes" id="UP000248044">
    <property type="component" value="Chromosome"/>
</dbReference>
<proteinExistence type="predicted"/>
<evidence type="ECO:0000313" key="2">
    <source>
        <dbReference type="EMBL" id="AWR93513.1"/>
    </source>
</evidence>
<dbReference type="AlphaFoldDB" id="A0A2U9IBY1"/>
<evidence type="ECO:0000313" key="3">
    <source>
        <dbReference type="Proteomes" id="UP000248044"/>
    </source>
</evidence>
<accession>A0A2U9IBY1</accession>
<gene>
    <name evidence="2" type="ORF">DFR85_01685</name>
</gene>
<keyword evidence="1" id="KW-0812">Transmembrane</keyword>
<keyword evidence="3" id="KW-1185">Reference proteome</keyword>
<name>A0A2U9IBY1_9CREN</name>
<keyword evidence="1" id="KW-0472">Membrane</keyword>
<dbReference type="OrthoDB" id="34642at2157"/>
<sequence length="232" mass="26855">MELKVAQDIYDEIRSFINGATISIVLLSDKLNDAIVEDIERKAGSGVRSKVITSDRNWSRWLENRKNSYGYDEERRFNKELSALLNRILFFERFPYIVMTIFVAISIITFLKTYTVSLYLITEIITGIIVIVISVVISRNKVKSYKYEYSLKEQELEKIKGQYNDIRQHLSKYLEVVELQNPPGFSILVADDKAIITSTSVDIKNNKEIDFIEEVSKEKALTFIEKITSMQA</sequence>
<evidence type="ECO:0000256" key="1">
    <source>
        <dbReference type="SAM" id="Phobius"/>
    </source>
</evidence>
<dbReference type="RefSeq" id="WP_110269397.1">
    <property type="nucleotide sequence ID" value="NZ_CP029289.2"/>
</dbReference>
<dbReference type="GeneID" id="36830827"/>
<reference evidence="2 3" key="1">
    <citation type="submission" date="2018-05" db="EMBL/GenBank/DDBJ databases">
        <title>Complete Genome Sequences of Extremely Thermoacidophilic, Metal-Mobilizing Type-Strain Members of the Archaeal Family Sulfolobaceae: Acidianus brierleyi DSM-1651T, Acidianus sulfidivorans DSM-18786T, Metallosphaera hakonensis DSM-7519T, and Metallosphaera prunae DSM-10039T.</title>
        <authorList>
            <person name="Counts J.A."/>
            <person name="Kelly R.M."/>
        </authorList>
    </citation>
    <scope>NUCLEOTIDE SEQUENCE [LARGE SCALE GENOMIC DNA]</scope>
    <source>
        <strain evidence="2 3">DSM 1651</strain>
    </source>
</reference>
<feature type="transmembrane region" description="Helical" evidence="1">
    <location>
        <begin position="117"/>
        <end position="137"/>
    </location>
</feature>
<organism evidence="2 3">
    <name type="scientific">Acidianus brierleyi</name>
    <dbReference type="NCBI Taxonomy" id="41673"/>
    <lineage>
        <taxon>Archaea</taxon>
        <taxon>Thermoproteota</taxon>
        <taxon>Thermoprotei</taxon>
        <taxon>Sulfolobales</taxon>
        <taxon>Sulfolobaceae</taxon>
        <taxon>Acidianus</taxon>
    </lineage>
</organism>